<comment type="caution">
    <text evidence="2">The sequence shown here is derived from an EMBL/GenBank/DDBJ whole genome shotgun (WGS) entry which is preliminary data.</text>
</comment>
<keyword evidence="3" id="KW-1185">Reference proteome</keyword>
<reference evidence="2" key="1">
    <citation type="submission" date="2023-07" db="EMBL/GenBank/DDBJ databases">
        <authorList>
            <consortium name="AG Swart"/>
            <person name="Singh M."/>
            <person name="Singh A."/>
            <person name="Seah K."/>
            <person name="Emmerich C."/>
        </authorList>
    </citation>
    <scope>NUCLEOTIDE SEQUENCE</scope>
    <source>
        <strain evidence="2">DP1</strain>
    </source>
</reference>
<proteinExistence type="predicted"/>
<gene>
    <name evidence="2" type="ORF">ECRASSUSDP1_LOCUS1893</name>
</gene>
<feature type="region of interest" description="Disordered" evidence="1">
    <location>
        <begin position="220"/>
        <end position="259"/>
    </location>
</feature>
<evidence type="ECO:0000256" key="1">
    <source>
        <dbReference type="SAM" id="MobiDB-lite"/>
    </source>
</evidence>
<feature type="region of interest" description="Disordered" evidence="1">
    <location>
        <begin position="275"/>
        <end position="312"/>
    </location>
</feature>
<evidence type="ECO:0000313" key="3">
    <source>
        <dbReference type="Proteomes" id="UP001295684"/>
    </source>
</evidence>
<dbReference type="Proteomes" id="UP001295684">
    <property type="component" value="Unassembled WGS sequence"/>
</dbReference>
<name>A0AAD1U7P4_EUPCR</name>
<protein>
    <submittedName>
        <fullName evidence="2">Uncharacterized protein</fullName>
    </submittedName>
</protein>
<evidence type="ECO:0000313" key="2">
    <source>
        <dbReference type="EMBL" id="CAI2360589.1"/>
    </source>
</evidence>
<dbReference type="EMBL" id="CAMPGE010001788">
    <property type="protein sequence ID" value="CAI2360589.1"/>
    <property type="molecule type" value="Genomic_DNA"/>
</dbReference>
<sequence length="490" mass="55970">MAQSPKIGGAEARKGFNFFGFMSPSQANMAKRRMSRRIAPVDLSRFGLLSPQKQPCKSKKALRNSNSVVIKKEKEAERSKGCKFNSYKRMNNRKGRKLLKAIQPANLGIKNAVPDKKIQEKINYYFASHHKKCHLSNEEDIATEEMQLDILMNPIEKATKKWVGIANLVLKNDKKDLRKCLKMMRYGLFQNYKKIKGIQNQNEYIRNDKIEETKKMMKNSQLIDNSKDSKRSSQVGYIGPVMPKKEIEEESSDEDISQSVQSFLSKINRTKKKEVNFDTAPLSPQNKKPTKLSQSRPKKKGHKNTHVGLPNSNIKNLRAKRNSSNIFNLQQMALNSRNSQIVLGLPGIKSCDSNILDFDNLKPDLNNSLTESNKEKKQASTRLDNILVTSFSQKHDLSQIRRESSFKIIKSQDASPKSELRGNFGSRIQRVRKTKLQIKIPKVIKENEEEAVNSSRKLIKQRGPSLSQMPRLSCSVSQLTNIYLSKDFKP</sequence>
<dbReference type="AlphaFoldDB" id="A0AAD1U7P4"/>
<feature type="compositionally biased region" description="Basic residues" evidence="1">
    <location>
        <begin position="296"/>
        <end position="305"/>
    </location>
</feature>
<organism evidence="2 3">
    <name type="scientific">Euplotes crassus</name>
    <dbReference type="NCBI Taxonomy" id="5936"/>
    <lineage>
        <taxon>Eukaryota</taxon>
        <taxon>Sar</taxon>
        <taxon>Alveolata</taxon>
        <taxon>Ciliophora</taxon>
        <taxon>Intramacronucleata</taxon>
        <taxon>Spirotrichea</taxon>
        <taxon>Hypotrichia</taxon>
        <taxon>Euplotida</taxon>
        <taxon>Euplotidae</taxon>
        <taxon>Moneuplotes</taxon>
    </lineage>
</organism>
<feature type="compositionally biased region" description="Polar residues" evidence="1">
    <location>
        <begin position="282"/>
        <end position="295"/>
    </location>
</feature>
<accession>A0AAD1U7P4</accession>